<dbReference type="Proteomes" id="UP000193067">
    <property type="component" value="Unassembled WGS sequence"/>
</dbReference>
<dbReference type="AlphaFoldDB" id="A0A1Y2ICF4"/>
<evidence type="ECO:0000313" key="3">
    <source>
        <dbReference type="Proteomes" id="UP000193067"/>
    </source>
</evidence>
<feature type="domain" description="MULE transposase" evidence="1">
    <location>
        <begin position="153"/>
        <end position="247"/>
    </location>
</feature>
<reference evidence="2 3" key="1">
    <citation type="journal article" date="2015" name="Biotechnol. Biofuels">
        <title>Enhanced degradation of softwood versus hardwood by the white-rot fungus Pycnoporus coccineus.</title>
        <authorList>
            <person name="Couturier M."/>
            <person name="Navarro D."/>
            <person name="Chevret D."/>
            <person name="Henrissat B."/>
            <person name="Piumi F."/>
            <person name="Ruiz-Duenas F.J."/>
            <person name="Martinez A.T."/>
            <person name="Grigoriev I.V."/>
            <person name="Riley R."/>
            <person name="Lipzen A."/>
            <person name="Berrin J.G."/>
            <person name="Master E.R."/>
            <person name="Rosso M.N."/>
        </authorList>
    </citation>
    <scope>NUCLEOTIDE SEQUENCE [LARGE SCALE GENOMIC DNA]</scope>
    <source>
        <strain evidence="2 3">BRFM310</strain>
    </source>
</reference>
<evidence type="ECO:0000259" key="1">
    <source>
        <dbReference type="Pfam" id="PF10551"/>
    </source>
</evidence>
<keyword evidence="3" id="KW-1185">Reference proteome</keyword>
<name>A0A1Y2ICF4_TRAC3</name>
<evidence type="ECO:0000313" key="2">
    <source>
        <dbReference type="EMBL" id="OSC98100.1"/>
    </source>
</evidence>
<dbReference type="InterPro" id="IPR018289">
    <property type="entry name" value="MULE_transposase_dom"/>
</dbReference>
<accession>A0A1Y2ICF4</accession>
<protein>
    <recommendedName>
        <fullName evidence="1">MULE transposase domain-containing protein</fullName>
    </recommendedName>
</protein>
<dbReference type="EMBL" id="KZ084142">
    <property type="protein sequence ID" value="OSC98100.1"/>
    <property type="molecule type" value="Genomic_DNA"/>
</dbReference>
<dbReference type="Pfam" id="PF10551">
    <property type="entry name" value="MULE"/>
    <property type="match status" value="1"/>
</dbReference>
<gene>
    <name evidence="2" type="ORF">PYCCODRAFT_1375941</name>
</gene>
<organism evidence="2 3">
    <name type="scientific">Trametes coccinea (strain BRFM310)</name>
    <name type="common">Pycnoporus coccineus</name>
    <dbReference type="NCBI Taxonomy" id="1353009"/>
    <lineage>
        <taxon>Eukaryota</taxon>
        <taxon>Fungi</taxon>
        <taxon>Dikarya</taxon>
        <taxon>Basidiomycota</taxon>
        <taxon>Agaricomycotina</taxon>
        <taxon>Agaricomycetes</taxon>
        <taxon>Polyporales</taxon>
        <taxon>Polyporaceae</taxon>
        <taxon>Trametes</taxon>
    </lineage>
</organism>
<sequence>MPRFNCDGWLHLAVSPETDVMEISVKHAMEHVPYLDIELPEKWKGYIREHGKGQTPGQIWRHILRVESEGLSARELRLPFRRKAVYYYWQVASRGEWRLGDVPIESAKRFLHERGDEFHVCPMDIEAEPGTEVLAFYVTDFIKEWAVHTQELGMDSTWNTNGSNFELFSAVADANGAGIPLAFLFICTRKEAAPGAKQLVLERFLAGLKKLGVNPEFTLSDKDWSEINAMGAVWDKAKHQLCFWHALRAVKKRLSQNQVAPGPYDAEAANRAFKIIDRDFAQPRNGAGAQQSRTSHGLPTYQFCPQAHRVPILRLFAKHASQHPLLPERHGMKRTSEDIYRDAVTEMYLHCKANNLPEVWAYLWNSWYCKSRWHLWARSAYATSIPQKRTTMMVEALWRHLKRLVLYQFNRPPIDLTLYALITQALPSYRLTLHDIIVESRAGRSAALSPTQVALKRAWKRLSKVPLKGTYSTNITRWTCDCGAQKYHAYLQSTPS</sequence>
<dbReference type="OrthoDB" id="2437251at2759"/>
<proteinExistence type="predicted"/>
<dbReference type="STRING" id="1353009.A0A1Y2ICF4"/>